<proteinExistence type="inferred from homology"/>
<evidence type="ECO:0000313" key="8">
    <source>
        <dbReference type="EMBL" id="MBU3878324.1"/>
    </source>
</evidence>
<comment type="catalytic activity">
    <reaction evidence="5">
        <text>hydrogencarbonate + NH4(+) + ATP = carbamoyl phosphate + ADP + H2O + H(+)</text>
        <dbReference type="Rhea" id="RHEA:10152"/>
        <dbReference type="ChEBI" id="CHEBI:15377"/>
        <dbReference type="ChEBI" id="CHEBI:15378"/>
        <dbReference type="ChEBI" id="CHEBI:17544"/>
        <dbReference type="ChEBI" id="CHEBI:28938"/>
        <dbReference type="ChEBI" id="CHEBI:30616"/>
        <dbReference type="ChEBI" id="CHEBI:58228"/>
        <dbReference type="ChEBI" id="CHEBI:456216"/>
        <dbReference type="EC" id="2.7.2.2"/>
    </reaction>
</comment>
<feature type="domain" description="Aspartate/glutamate/uridylate kinase" evidence="7">
    <location>
        <begin position="5"/>
        <end position="285"/>
    </location>
</feature>
<dbReference type="PANTHER" id="PTHR30409">
    <property type="entry name" value="CARBAMATE KINASE"/>
    <property type="match status" value="1"/>
</dbReference>
<organism evidence="8 9">
    <name type="scientific">Faecalicatena faecalis</name>
    <dbReference type="NCBI Taxonomy" id="2726362"/>
    <lineage>
        <taxon>Bacteria</taxon>
        <taxon>Bacillati</taxon>
        <taxon>Bacillota</taxon>
        <taxon>Clostridia</taxon>
        <taxon>Lachnospirales</taxon>
        <taxon>Lachnospiraceae</taxon>
        <taxon>Faecalicatena</taxon>
    </lineage>
</organism>
<keyword evidence="3 6" id="KW-0808">Transferase</keyword>
<accession>A0ABS6DA38</accession>
<evidence type="ECO:0000256" key="3">
    <source>
        <dbReference type="ARBA" id="ARBA00022679"/>
    </source>
</evidence>
<evidence type="ECO:0000259" key="7">
    <source>
        <dbReference type="Pfam" id="PF00696"/>
    </source>
</evidence>
<keyword evidence="4 6" id="KW-0418">Kinase</keyword>
<evidence type="ECO:0000313" key="9">
    <source>
        <dbReference type="Proteomes" id="UP000723714"/>
    </source>
</evidence>
<reference evidence="8 9" key="1">
    <citation type="submission" date="2021-06" db="EMBL/GenBank/DDBJ databases">
        <title>Faecalicatena sp. nov. isolated from porcine feces.</title>
        <authorList>
            <person name="Oh B.S."/>
            <person name="Lee J.H."/>
        </authorList>
    </citation>
    <scope>NUCLEOTIDE SEQUENCE [LARGE SCALE GENOMIC DNA]</scope>
    <source>
        <strain evidence="8 9">AGMB00832</strain>
    </source>
</reference>
<dbReference type="Pfam" id="PF00696">
    <property type="entry name" value="AA_kinase"/>
    <property type="match status" value="1"/>
</dbReference>
<sequence length="311" mass="33664">MKKEKVIIALGGNALGYNYEEQTKAVERTAHIIADLVEEGFQVVVTHGNGPQVGMIHTAMSDLESNYPMYSTVPMPSCVGMSQGYIGYELQSSIRAELGRRHICKNVTSLVTQVKVDPEDEAFKNPSKPIGRFLTKDEAMLEERKNQKIMEDAGRGYRVVVASPKPVEIVELGTIRALLDAGEVVIACGGGGIPVIENDGRIEGASAVIDKDFASALLAKELEADYLVILTAVEKVAINFGKKNQKWLSEMTIEEAHEYIRQGQFAPGSMLPKVEAALQFAASGQGRHALITLLNKAKDGLLGKTGTVIHG</sequence>
<dbReference type="NCBIfam" id="NF009007">
    <property type="entry name" value="PRK12352.1"/>
    <property type="match status" value="1"/>
</dbReference>
<dbReference type="RefSeq" id="WP_216245018.1">
    <property type="nucleotide sequence ID" value="NZ_JABACJ020000031.1"/>
</dbReference>
<dbReference type="PIRSF" id="PIRSF000723">
    <property type="entry name" value="Carbamate_kin"/>
    <property type="match status" value="1"/>
</dbReference>
<comment type="similarity">
    <text evidence="6">Belongs to the carbamate kinase family.</text>
</comment>
<dbReference type="Proteomes" id="UP000723714">
    <property type="component" value="Unassembled WGS sequence"/>
</dbReference>
<evidence type="ECO:0000256" key="6">
    <source>
        <dbReference type="PIRNR" id="PIRNR000723"/>
    </source>
</evidence>
<evidence type="ECO:0000256" key="2">
    <source>
        <dbReference type="ARBA" id="ARBA00013070"/>
    </source>
</evidence>
<keyword evidence="9" id="KW-1185">Reference proteome</keyword>
<protein>
    <recommendedName>
        <fullName evidence="2 6">Carbamate kinase</fullName>
    </recommendedName>
</protein>
<gene>
    <name evidence="8" type="ORF">HGO97_021200</name>
</gene>
<dbReference type="InterPro" id="IPR001048">
    <property type="entry name" value="Asp/Glu/Uridylate_kinase"/>
</dbReference>
<comment type="caution">
    <text evidence="8">The sequence shown here is derived from an EMBL/GenBank/DDBJ whole genome shotgun (WGS) entry which is preliminary data.</text>
</comment>
<comment type="pathway">
    <text evidence="1">Metabolic intermediate metabolism; carbamoyl phosphate degradation; CO(2) and NH(3) from carbamoyl phosphate: step 1/1.</text>
</comment>
<dbReference type="PANTHER" id="PTHR30409:SF1">
    <property type="entry name" value="CARBAMATE KINASE-RELATED"/>
    <property type="match status" value="1"/>
</dbReference>
<name>A0ABS6DA38_9FIRM</name>
<evidence type="ECO:0000256" key="4">
    <source>
        <dbReference type="ARBA" id="ARBA00022777"/>
    </source>
</evidence>
<dbReference type="InterPro" id="IPR003964">
    <property type="entry name" value="Carb_kinase"/>
</dbReference>
<dbReference type="GO" id="GO:0016301">
    <property type="term" value="F:kinase activity"/>
    <property type="evidence" value="ECO:0007669"/>
    <property type="project" value="UniProtKB-KW"/>
</dbReference>
<dbReference type="EMBL" id="JABACJ020000031">
    <property type="protein sequence ID" value="MBU3878324.1"/>
    <property type="molecule type" value="Genomic_DNA"/>
</dbReference>
<evidence type="ECO:0000256" key="1">
    <source>
        <dbReference type="ARBA" id="ARBA00005118"/>
    </source>
</evidence>
<dbReference type="CDD" id="cd04235">
    <property type="entry name" value="AAK_CK"/>
    <property type="match status" value="1"/>
</dbReference>
<evidence type="ECO:0000256" key="5">
    <source>
        <dbReference type="ARBA" id="ARBA00048467"/>
    </source>
</evidence>